<gene>
    <name evidence="1" type="ORF">Mic7113_6725</name>
</gene>
<dbReference type="Gene3D" id="3.30.420.40">
    <property type="match status" value="1"/>
</dbReference>
<dbReference type="AlphaFoldDB" id="K9WRV4"/>
<name>K9WRV4_9CYAN</name>
<dbReference type="KEGG" id="mic:Mic7113_6725"/>
<evidence type="ECO:0000313" key="2">
    <source>
        <dbReference type="Proteomes" id="UP000010471"/>
    </source>
</evidence>
<dbReference type="InterPro" id="IPR043129">
    <property type="entry name" value="ATPase_NBD"/>
</dbReference>
<proteinExistence type="predicted"/>
<sequence length="319" mass="35770">METAVIAVDTGNYDLKFWNGSGDPKAIRSVKFKLPRGRQALKANSLNPVVELNSDRYHFGFRAYDYRKQVHTTETEKAHEILLNVLACVKPLAPEFKLHVHTSHPRPELFEKEILKQLLGTHQYGHNSQNATSHIESVSVEPEGLAAWRYAKSIRLIPEQGLTVVIDIGGGTWLSRLIDEEGEILDSSVSERGGAYSLAADISFDSRLGNAINDQPDPGVIMNGFANGTHYYGEDPNASWKDWLDEYLDPWFKGIFGKVKTQYKPFLPRVRRFLVTGGSSHLIAQKIQNIPLFAMTTEPRFDNVRGLLPTGKQAQVVKV</sequence>
<dbReference type="OrthoDB" id="525270at2"/>
<geneLocation type="plasmid" evidence="1 2">
    <name>pMIC7113.05</name>
</geneLocation>
<dbReference type="SUPFAM" id="SSF53067">
    <property type="entry name" value="Actin-like ATPase domain"/>
    <property type="match status" value="2"/>
</dbReference>
<dbReference type="CDD" id="cd10227">
    <property type="entry name" value="ASKHA_NBD_ParM-like"/>
    <property type="match status" value="1"/>
</dbReference>
<reference evidence="1 2" key="1">
    <citation type="submission" date="2012-06" db="EMBL/GenBank/DDBJ databases">
        <title>Finished plasmid 5 of genome of Microcoleus sp. PCC 7113.</title>
        <authorList>
            <consortium name="US DOE Joint Genome Institute"/>
            <person name="Gugger M."/>
            <person name="Coursin T."/>
            <person name="Rippka R."/>
            <person name="Tandeau De Marsac N."/>
            <person name="Huntemann M."/>
            <person name="Wei C.-L."/>
            <person name="Han J."/>
            <person name="Detter J.C."/>
            <person name="Han C."/>
            <person name="Tapia R."/>
            <person name="Chen A."/>
            <person name="Kyrpides N."/>
            <person name="Mavromatis K."/>
            <person name="Markowitz V."/>
            <person name="Szeto E."/>
            <person name="Ivanova N."/>
            <person name="Pagani I."/>
            <person name="Pati A."/>
            <person name="Goodwin L."/>
            <person name="Nordberg H.P."/>
            <person name="Cantor M.N."/>
            <person name="Hua S.X."/>
            <person name="Woyke T."/>
            <person name="Kerfeld C.A."/>
        </authorList>
    </citation>
    <scope>NUCLEOTIDE SEQUENCE [LARGE SCALE GENOMIC DNA]</scope>
    <source>
        <strain evidence="1 2">PCC 7113</strain>
        <plasmid evidence="1 2">pMIC7113.05</plasmid>
    </source>
</reference>
<protein>
    <submittedName>
        <fullName evidence="1">Uncharacterized protein</fullName>
    </submittedName>
</protein>
<dbReference type="Proteomes" id="UP000010471">
    <property type="component" value="Plasmid pMIC7113.05"/>
</dbReference>
<organism evidence="1 2">
    <name type="scientific">Allocoleopsis franciscana PCC 7113</name>
    <dbReference type="NCBI Taxonomy" id="1173027"/>
    <lineage>
        <taxon>Bacteria</taxon>
        <taxon>Bacillati</taxon>
        <taxon>Cyanobacteriota</taxon>
        <taxon>Cyanophyceae</taxon>
        <taxon>Coleofasciculales</taxon>
        <taxon>Coleofasciculaceae</taxon>
        <taxon>Allocoleopsis</taxon>
        <taxon>Allocoleopsis franciscana</taxon>
    </lineage>
</organism>
<dbReference type="RefSeq" id="WP_015186295.1">
    <property type="nucleotide sequence ID" value="NC_019741.1"/>
</dbReference>
<evidence type="ECO:0000313" key="1">
    <source>
        <dbReference type="EMBL" id="AFZ22287.1"/>
    </source>
</evidence>
<dbReference type="HOGENOM" id="CLU_871011_0_0_3"/>
<accession>K9WRV4</accession>
<dbReference type="EMBL" id="CP003635">
    <property type="protein sequence ID" value="AFZ22287.1"/>
    <property type="molecule type" value="Genomic_DNA"/>
</dbReference>
<keyword evidence="2" id="KW-1185">Reference proteome</keyword>
<keyword evidence="1" id="KW-0614">Plasmid</keyword>